<reference evidence="2 3" key="1">
    <citation type="submission" date="2022-01" db="EMBL/GenBank/DDBJ databases">
        <title>Mariniradius saccharolyticus sp. nov., isolated from sediment of a river.</title>
        <authorList>
            <person name="Liu H."/>
        </authorList>
    </citation>
    <scope>NUCLEOTIDE SEQUENCE [LARGE SCALE GENOMIC DNA]</scope>
    <source>
        <strain evidence="2 3">RY-2</strain>
    </source>
</reference>
<protein>
    <submittedName>
        <fullName evidence="2">Type IX secretion system membrane protein PorP/SprF</fullName>
    </submittedName>
</protein>
<evidence type="ECO:0000313" key="3">
    <source>
        <dbReference type="Proteomes" id="UP001201449"/>
    </source>
</evidence>
<organism evidence="2 3">
    <name type="scientific">Mariniradius sediminis</name>
    <dbReference type="NCBI Taxonomy" id="2909237"/>
    <lineage>
        <taxon>Bacteria</taxon>
        <taxon>Pseudomonadati</taxon>
        <taxon>Bacteroidota</taxon>
        <taxon>Cytophagia</taxon>
        <taxon>Cytophagales</taxon>
        <taxon>Cyclobacteriaceae</taxon>
        <taxon>Mariniradius</taxon>
    </lineage>
</organism>
<dbReference type="EMBL" id="JAKEVZ010000013">
    <property type="protein sequence ID" value="MCF1752508.1"/>
    <property type="molecule type" value="Genomic_DNA"/>
</dbReference>
<sequence length="325" mass="36487">MKRNFKLSAMIIFIVFFKLTAGSAQQLPQFSQYIFNGLHINPAYAGYKNEGYIQSTYRSQWVGFEGAPTTFTMTADLSANEGMMGFGAMVLADKIGPTSTTSAMLSYAYRIQTGRSSYFSLGASAGVSQYMINGDELRAINPDDTELPQGRQNMMTPNMNLGMFFHTDGFYAGVSGFNLIGKNNLEREHMALAVHDIHYYITAGGLLNISNNVQFKPSFLVKYVSGSPTTYDLNAMFLFAEKFWIGGSYRSNLHLSNNDPEVPNLSNRNALAFITEFFATPNLRIGYAYDYNLNVLQNMRTNSHEISLGYYLSARKVNMKNPRWF</sequence>
<keyword evidence="3" id="KW-1185">Reference proteome</keyword>
<keyword evidence="1" id="KW-0732">Signal</keyword>
<evidence type="ECO:0000256" key="1">
    <source>
        <dbReference type="SAM" id="SignalP"/>
    </source>
</evidence>
<gene>
    <name evidence="2" type="ORF">L0U89_15720</name>
</gene>
<feature type="chain" id="PRO_5045129962" evidence="1">
    <location>
        <begin position="27"/>
        <end position="325"/>
    </location>
</feature>
<dbReference type="NCBIfam" id="TIGR03519">
    <property type="entry name" value="T9SS_PorP_fam"/>
    <property type="match status" value="1"/>
</dbReference>
<proteinExistence type="predicted"/>
<evidence type="ECO:0000313" key="2">
    <source>
        <dbReference type="EMBL" id="MCF1752508.1"/>
    </source>
</evidence>
<accession>A0ABS9BWX4</accession>
<name>A0ABS9BWX4_9BACT</name>
<dbReference type="Pfam" id="PF11751">
    <property type="entry name" value="PorP_SprF"/>
    <property type="match status" value="1"/>
</dbReference>
<comment type="caution">
    <text evidence="2">The sequence shown here is derived from an EMBL/GenBank/DDBJ whole genome shotgun (WGS) entry which is preliminary data.</text>
</comment>
<dbReference type="InterPro" id="IPR019861">
    <property type="entry name" value="PorP/SprF_Bacteroidetes"/>
</dbReference>
<feature type="signal peptide" evidence="1">
    <location>
        <begin position="1"/>
        <end position="26"/>
    </location>
</feature>
<dbReference type="RefSeq" id="WP_234862390.1">
    <property type="nucleotide sequence ID" value="NZ_JAKEVZ010000013.1"/>
</dbReference>
<dbReference type="Proteomes" id="UP001201449">
    <property type="component" value="Unassembled WGS sequence"/>
</dbReference>